<evidence type="ECO:0000256" key="1">
    <source>
        <dbReference type="ARBA" id="ARBA00010914"/>
    </source>
</evidence>
<comment type="caution">
    <text evidence="8">The sequence shown here is derived from an EMBL/GenBank/DDBJ whole genome shotgun (WGS) entry which is preliminary data.</text>
</comment>
<dbReference type="CDD" id="cd00207">
    <property type="entry name" value="fer2"/>
    <property type="match status" value="1"/>
</dbReference>
<proteinExistence type="inferred from homology"/>
<evidence type="ECO:0000256" key="3">
    <source>
        <dbReference type="ARBA" id="ARBA00022723"/>
    </source>
</evidence>
<evidence type="ECO:0000256" key="4">
    <source>
        <dbReference type="ARBA" id="ARBA00023004"/>
    </source>
</evidence>
<keyword evidence="5" id="KW-0411">Iron-sulfur</keyword>
<dbReference type="PROSITE" id="PS51085">
    <property type="entry name" value="2FE2S_FER_2"/>
    <property type="match status" value="1"/>
</dbReference>
<keyword evidence="4" id="KW-0408">Iron</keyword>
<evidence type="ECO:0000256" key="6">
    <source>
        <dbReference type="ARBA" id="ARBA00034078"/>
    </source>
</evidence>
<evidence type="ECO:0000313" key="9">
    <source>
        <dbReference type="Proteomes" id="UP000261905"/>
    </source>
</evidence>
<evidence type="ECO:0000256" key="5">
    <source>
        <dbReference type="ARBA" id="ARBA00023014"/>
    </source>
</evidence>
<dbReference type="InterPro" id="IPR001055">
    <property type="entry name" value="Adrenodoxin-like"/>
</dbReference>
<organism evidence="8 9">
    <name type="scientific">Paenibacillus paeoniae</name>
    <dbReference type="NCBI Taxonomy" id="2292705"/>
    <lineage>
        <taxon>Bacteria</taxon>
        <taxon>Bacillati</taxon>
        <taxon>Bacillota</taxon>
        <taxon>Bacilli</taxon>
        <taxon>Bacillales</taxon>
        <taxon>Paenibacillaceae</taxon>
        <taxon>Paenibacillus</taxon>
    </lineage>
</organism>
<dbReference type="RefSeq" id="WP_116044766.1">
    <property type="nucleotide sequence ID" value="NZ_QUBQ01000001.1"/>
</dbReference>
<feature type="domain" description="2Fe-2S ferredoxin-type" evidence="7">
    <location>
        <begin position="3"/>
        <end position="95"/>
    </location>
</feature>
<name>A0A371PM27_9BACL</name>
<comment type="similarity">
    <text evidence="1">Belongs to the adrenodoxin/putidaredoxin family.</text>
</comment>
<dbReference type="GO" id="GO:0051537">
    <property type="term" value="F:2 iron, 2 sulfur cluster binding"/>
    <property type="evidence" value="ECO:0007669"/>
    <property type="project" value="UniProtKB-KW"/>
</dbReference>
<dbReference type="GO" id="GO:0140647">
    <property type="term" value="P:P450-containing electron transport chain"/>
    <property type="evidence" value="ECO:0007669"/>
    <property type="project" value="InterPro"/>
</dbReference>
<dbReference type="AlphaFoldDB" id="A0A371PM27"/>
<dbReference type="EMBL" id="QUBQ01000001">
    <property type="protein sequence ID" value="REK77262.1"/>
    <property type="molecule type" value="Genomic_DNA"/>
</dbReference>
<dbReference type="InterPro" id="IPR001041">
    <property type="entry name" value="2Fe-2S_ferredoxin-type"/>
</dbReference>
<keyword evidence="9" id="KW-1185">Reference proteome</keyword>
<dbReference type="InterPro" id="IPR036010">
    <property type="entry name" value="2Fe-2S_ferredoxin-like_sf"/>
</dbReference>
<evidence type="ECO:0000259" key="7">
    <source>
        <dbReference type="PROSITE" id="PS51085"/>
    </source>
</evidence>
<keyword evidence="2" id="KW-0001">2Fe-2S</keyword>
<dbReference type="GO" id="GO:0009055">
    <property type="term" value="F:electron transfer activity"/>
    <property type="evidence" value="ECO:0007669"/>
    <property type="project" value="TreeGrafter"/>
</dbReference>
<dbReference type="SUPFAM" id="SSF54292">
    <property type="entry name" value="2Fe-2S ferredoxin-like"/>
    <property type="match status" value="1"/>
</dbReference>
<dbReference type="Pfam" id="PF00111">
    <property type="entry name" value="Fer2"/>
    <property type="match status" value="1"/>
</dbReference>
<gene>
    <name evidence="8" type="ORF">DX130_09745</name>
</gene>
<sequence>MDAEITFWPSGRAVKVKRGTSVLDASRRAGVSIATRCGGKAACFMCKVTVLPGSELLPMGDEERRKLAGLEEKNIRLSCQTRVSGKVEVELPPDPLRAAVAKALARQKEESDELW</sequence>
<protein>
    <submittedName>
        <fullName evidence="8">Ferredoxin</fullName>
    </submittedName>
</protein>
<dbReference type="PANTHER" id="PTHR23426:SF65">
    <property type="entry name" value="FERREDOXIN-2, MITOCHONDRIAL"/>
    <property type="match status" value="1"/>
</dbReference>
<dbReference type="Gene3D" id="3.10.20.30">
    <property type="match status" value="1"/>
</dbReference>
<dbReference type="InterPro" id="IPR012675">
    <property type="entry name" value="Beta-grasp_dom_sf"/>
</dbReference>
<dbReference type="Proteomes" id="UP000261905">
    <property type="component" value="Unassembled WGS sequence"/>
</dbReference>
<evidence type="ECO:0000313" key="8">
    <source>
        <dbReference type="EMBL" id="REK77262.1"/>
    </source>
</evidence>
<dbReference type="PANTHER" id="PTHR23426">
    <property type="entry name" value="FERREDOXIN/ADRENODOXIN"/>
    <property type="match status" value="1"/>
</dbReference>
<evidence type="ECO:0000256" key="2">
    <source>
        <dbReference type="ARBA" id="ARBA00022714"/>
    </source>
</evidence>
<keyword evidence="3" id="KW-0479">Metal-binding</keyword>
<reference evidence="8 9" key="1">
    <citation type="submission" date="2018-08" db="EMBL/GenBank/DDBJ databases">
        <title>Paenibacillus sp. M4BSY-1, whole genome shotgun sequence.</title>
        <authorList>
            <person name="Tuo L."/>
        </authorList>
    </citation>
    <scope>NUCLEOTIDE SEQUENCE [LARGE SCALE GENOMIC DNA]</scope>
    <source>
        <strain evidence="8 9">M4BSY-1</strain>
    </source>
</reference>
<dbReference type="OrthoDB" id="9810588at2"/>
<accession>A0A371PM27</accession>
<dbReference type="GO" id="GO:0046872">
    <property type="term" value="F:metal ion binding"/>
    <property type="evidence" value="ECO:0007669"/>
    <property type="project" value="UniProtKB-KW"/>
</dbReference>
<comment type="cofactor">
    <cofactor evidence="6">
        <name>[2Fe-2S] cluster</name>
        <dbReference type="ChEBI" id="CHEBI:190135"/>
    </cofactor>
</comment>